<dbReference type="Proteomes" id="UP001165283">
    <property type="component" value="Unassembled WGS sequence"/>
</dbReference>
<accession>A0ABT1A6C7</accession>
<protein>
    <submittedName>
        <fullName evidence="5">EamA family transporter</fullName>
    </submittedName>
</protein>
<comment type="similarity">
    <text evidence="1">Belongs to the EamA transporter family.</text>
</comment>
<dbReference type="Pfam" id="PF00892">
    <property type="entry name" value="EamA"/>
    <property type="match status" value="2"/>
</dbReference>
<evidence type="ECO:0000256" key="1">
    <source>
        <dbReference type="ARBA" id="ARBA00007362"/>
    </source>
</evidence>
<organism evidence="5 6">
    <name type="scientific">Pseudonocardia humida</name>
    <dbReference type="NCBI Taxonomy" id="2800819"/>
    <lineage>
        <taxon>Bacteria</taxon>
        <taxon>Bacillati</taxon>
        <taxon>Actinomycetota</taxon>
        <taxon>Actinomycetes</taxon>
        <taxon>Pseudonocardiales</taxon>
        <taxon>Pseudonocardiaceae</taxon>
        <taxon>Pseudonocardia</taxon>
    </lineage>
</organism>
<evidence type="ECO:0000313" key="6">
    <source>
        <dbReference type="Proteomes" id="UP001165283"/>
    </source>
</evidence>
<comment type="caution">
    <text evidence="5">The sequence shown here is derived from an EMBL/GenBank/DDBJ whole genome shotgun (WGS) entry which is preliminary data.</text>
</comment>
<keyword evidence="3" id="KW-1133">Transmembrane helix</keyword>
<feature type="transmembrane region" description="Helical" evidence="3">
    <location>
        <begin position="181"/>
        <end position="203"/>
    </location>
</feature>
<keyword evidence="3" id="KW-0812">Transmembrane</keyword>
<feature type="transmembrane region" description="Helical" evidence="3">
    <location>
        <begin position="34"/>
        <end position="54"/>
    </location>
</feature>
<dbReference type="SUPFAM" id="SSF103481">
    <property type="entry name" value="Multidrug resistance efflux transporter EmrE"/>
    <property type="match status" value="2"/>
</dbReference>
<dbReference type="RefSeq" id="WP_252442684.1">
    <property type="nucleotide sequence ID" value="NZ_JAGSOV010000056.1"/>
</dbReference>
<evidence type="ECO:0000313" key="5">
    <source>
        <dbReference type="EMBL" id="MCO1658576.1"/>
    </source>
</evidence>
<dbReference type="PANTHER" id="PTHR22911">
    <property type="entry name" value="ACYL-MALONYL CONDENSING ENZYME-RELATED"/>
    <property type="match status" value="1"/>
</dbReference>
<sequence>MLVGVVLALAASVAYGLSDVLSGSAVRRYSTASVALWSQLTGLLLLGAAALVVRPALSRPAVGWGLAAGALAAVALLLFYTALQYGRTAVVAPVTGSGVVIPVVAGLLGGQVLAWPAVVGVVAVVVGVLVVAATGDGDGPDTSGAGEGEHRRLVRPSPARAHPVPADDRCVPEDDATSTRVSVVLAALAALGFGGFFVLLDLATTAAGAADPGGLGPAIAVALAVQVGALVVTLLAASRHTRACLAPHPRLLATAGAIGLVDVVGDLAIVAAVGIGPLAAVGPLGSLDPVVSVVVAVAVLGERLRAVQALGIGAVLVGVVLVATG</sequence>
<feature type="transmembrane region" description="Helical" evidence="3">
    <location>
        <begin position="215"/>
        <end position="238"/>
    </location>
</feature>
<keyword evidence="6" id="KW-1185">Reference proteome</keyword>
<dbReference type="InterPro" id="IPR000620">
    <property type="entry name" value="EamA_dom"/>
</dbReference>
<dbReference type="EMBL" id="JAGSOV010000056">
    <property type="protein sequence ID" value="MCO1658576.1"/>
    <property type="molecule type" value="Genomic_DNA"/>
</dbReference>
<name>A0ABT1A6C7_9PSEU</name>
<dbReference type="InterPro" id="IPR037185">
    <property type="entry name" value="EmrE-like"/>
</dbReference>
<feature type="transmembrane region" description="Helical" evidence="3">
    <location>
        <begin position="113"/>
        <end position="133"/>
    </location>
</feature>
<feature type="transmembrane region" description="Helical" evidence="3">
    <location>
        <begin position="306"/>
        <end position="324"/>
    </location>
</feature>
<feature type="domain" description="EamA" evidence="4">
    <location>
        <begin position="183"/>
        <end position="323"/>
    </location>
</feature>
<feature type="transmembrane region" description="Helical" evidence="3">
    <location>
        <begin position="61"/>
        <end position="83"/>
    </location>
</feature>
<feature type="region of interest" description="Disordered" evidence="2">
    <location>
        <begin position="139"/>
        <end position="172"/>
    </location>
</feature>
<feature type="transmembrane region" description="Helical" evidence="3">
    <location>
        <begin position="89"/>
        <end position="108"/>
    </location>
</feature>
<feature type="transmembrane region" description="Helical" evidence="3">
    <location>
        <begin position="250"/>
        <end position="273"/>
    </location>
</feature>
<evidence type="ECO:0000259" key="4">
    <source>
        <dbReference type="Pfam" id="PF00892"/>
    </source>
</evidence>
<reference evidence="5" key="1">
    <citation type="submission" date="2021-04" db="EMBL/GenBank/DDBJ databases">
        <title>Pseudonocardia sp. nov., isolated from sandy soil of mangrove forest.</title>
        <authorList>
            <person name="Zan Z."/>
            <person name="Huang R."/>
            <person name="Liu W."/>
        </authorList>
    </citation>
    <scope>NUCLEOTIDE SEQUENCE</scope>
    <source>
        <strain evidence="5">S2-4</strain>
    </source>
</reference>
<feature type="domain" description="EamA" evidence="4">
    <location>
        <begin position="3"/>
        <end position="131"/>
    </location>
</feature>
<keyword evidence="3" id="KW-0472">Membrane</keyword>
<evidence type="ECO:0000256" key="3">
    <source>
        <dbReference type="SAM" id="Phobius"/>
    </source>
</evidence>
<gene>
    <name evidence="5" type="ORF">KDL28_26275</name>
</gene>
<proteinExistence type="inferred from homology"/>
<evidence type="ECO:0000256" key="2">
    <source>
        <dbReference type="SAM" id="MobiDB-lite"/>
    </source>
</evidence>
<dbReference type="PANTHER" id="PTHR22911:SF137">
    <property type="entry name" value="SOLUTE CARRIER FAMILY 35 MEMBER G2-RELATED"/>
    <property type="match status" value="1"/>
</dbReference>
<feature type="transmembrane region" description="Helical" evidence="3">
    <location>
        <begin position="280"/>
        <end position="300"/>
    </location>
</feature>